<reference evidence="2" key="1">
    <citation type="submission" date="2021-04" db="EMBL/GenBank/DDBJ databases">
        <title>Genome sequence of Serratia sp. arafor3.</title>
        <authorList>
            <person name="Besaury L."/>
        </authorList>
    </citation>
    <scope>NUCLEOTIDE SEQUENCE</scope>
    <source>
        <strain evidence="2">Arafor3</strain>
    </source>
</reference>
<dbReference type="Pfam" id="PF13503">
    <property type="entry name" value="DUF4123"/>
    <property type="match status" value="1"/>
</dbReference>
<accession>A0ABT0KBL1</accession>
<feature type="domain" description="DUF4123" evidence="1">
    <location>
        <begin position="21"/>
        <end position="140"/>
    </location>
</feature>
<proteinExistence type="predicted"/>
<sequence length="161" mass="18887">MTPFIQSKLAKLQAQYHDIKLYAVVDGLQYERHLGDEISYQDGVSPLFRQPEDAKIAFAGPWVFELSKLSKDVIDELITLEKSKPSLSWVFSQLDMFSLTNNLVDLLNVQLPGERFALFRFYDPRVLIQLKEILTKEQLAHFMDNIYDWTFYHDDHYHSVV</sequence>
<name>A0ABT0KBL1_9GAMM</name>
<dbReference type="InterPro" id="IPR025391">
    <property type="entry name" value="DUF4123"/>
</dbReference>
<organism evidence="2 3">
    <name type="scientific">Serratia silvae</name>
    <dbReference type="NCBI Taxonomy" id="2824122"/>
    <lineage>
        <taxon>Bacteria</taxon>
        <taxon>Pseudomonadati</taxon>
        <taxon>Pseudomonadota</taxon>
        <taxon>Gammaproteobacteria</taxon>
        <taxon>Enterobacterales</taxon>
        <taxon>Yersiniaceae</taxon>
        <taxon>Serratia</taxon>
    </lineage>
</organism>
<evidence type="ECO:0000259" key="1">
    <source>
        <dbReference type="Pfam" id="PF13503"/>
    </source>
</evidence>
<keyword evidence="3" id="KW-1185">Reference proteome</keyword>
<protein>
    <submittedName>
        <fullName evidence="2">DUF4123 domain-containing protein</fullName>
    </submittedName>
</protein>
<comment type="caution">
    <text evidence="2">The sequence shown here is derived from an EMBL/GenBank/DDBJ whole genome shotgun (WGS) entry which is preliminary data.</text>
</comment>
<gene>
    <name evidence="2" type="ORF">KAJ71_10340</name>
</gene>
<evidence type="ECO:0000313" key="3">
    <source>
        <dbReference type="Proteomes" id="UP001165275"/>
    </source>
</evidence>
<dbReference type="EMBL" id="JAGQDC010000006">
    <property type="protein sequence ID" value="MCL1029415.1"/>
    <property type="molecule type" value="Genomic_DNA"/>
</dbReference>
<dbReference type="RefSeq" id="WP_248945634.1">
    <property type="nucleotide sequence ID" value="NZ_CBCSGY010000114.1"/>
</dbReference>
<dbReference type="Proteomes" id="UP001165275">
    <property type="component" value="Unassembled WGS sequence"/>
</dbReference>
<evidence type="ECO:0000313" key="2">
    <source>
        <dbReference type="EMBL" id="MCL1029415.1"/>
    </source>
</evidence>